<dbReference type="SUPFAM" id="SSF50998">
    <property type="entry name" value="Quinoprotein alcohol dehydrogenase-like"/>
    <property type="match status" value="1"/>
</dbReference>
<evidence type="ECO:0008006" key="5">
    <source>
        <dbReference type="Google" id="ProtNLM"/>
    </source>
</evidence>
<protein>
    <recommendedName>
        <fullName evidence="5">PQQ-like domain-containing protein</fullName>
    </recommendedName>
</protein>
<accession>A0A1H8YKA5</accession>
<organism evidence="3 4">
    <name type="scientific">Amycolatopsis saalfeldensis</name>
    <dbReference type="NCBI Taxonomy" id="394193"/>
    <lineage>
        <taxon>Bacteria</taxon>
        <taxon>Bacillati</taxon>
        <taxon>Actinomycetota</taxon>
        <taxon>Actinomycetes</taxon>
        <taxon>Pseudonocardiales</taxon>
        <taxon>Pseudonocardiaceae</taxon>
        <taxon>Amycolatopsis</taxon>
    </lineage>
</organism>
<evidence type="ECO:0000313" key="3">
    <source>
        <dbReference type="EMBL" id="SEP52605.1"/>
    </source>
</evidence>
<keyword evidence="2" id="KW-1133">Transmembrane helix</keyword>
<feature type="transmembrane region" description="Helical" evidence="2">
    <location>
        <begin position="112"/>
        <end position="130"/>
    </location>
</feature>
<gene>
    <name evidence="3" type="ORF">SAMN04489732_12176</name>
</gene>
<reference evidence="3 4" key="1">
    <citation type="submission" date="2016-10" db="EMBL/GenBank/DDBJ databases">
        <authorList>
            <person name="de Groot N.N."/>
        </authorList>
    </citation>
    <scope>NUCLEOTIDE SEQUENCE [LARGE SCALE GENOMIC DNA]</scope>
    <source>
        <strain evidence="3 4">DSM 44993</strain>
    </source>
</reference>
<feature type="region of interest" description="Disordered" evidence="1">
    <location>
        <begin position="1"/>
        <end position="78"/>
    </location>
</feature>
<name>A0A1H8YKA5_9PSEU</name>
<dbReference type="EMBL" id="FOEF01000021">
    <property type="protein sequence ID" value="SEP52605.1"/>
    <property type="molecule type" value="Genomic_DNA"/>
</dbReference>
<dbReference type="AlphaFoldDB" id="A0A1H8YKA5"/>
<evidence type="ECO:0000256" key="2">
    <source>
        <dbReference type="SAM" id="Phobius"/>
    </source>
</evidence>
<dbReference type="STRING" id="394193.SAMN04489732_12176"/>
<evidence type="ECO:0000313" key="4">
    <source>
        <dbReference type="Proteomes" id="UP000198582"/>
    </source>
</evidence>
<evidence type="ECO:0000256" key="1">
    <source>
        <dbReference type="SAM" id="MobiDB-lite"/>
    </source>
</evidence>
<dbReference type="InterPro" id="IPR011047">
    <property type="entry name" value="Quinoprotein_ADH-like_sf"/>
</dbReference>
<keyword evidence="2" id="KW-0812">Transmembrane</keyword>
<feature type="compositionally biased region" description="Basic and acidic residues" evidence="1">
    <location>
        <begin position="1"/>
        <end position="12"/>
    </location>
</feature>
<keyword evidence="2" id="KW-0472">Membrane</keyword>
<proteinExistence type="predicted"/>
<feature type="compositionally biased region" description="Basic and acidic residues" evidence="1">
    <location>
        <begin position="58"/>
        <end position="69"/>
    </location>
</feature>
<keyword evidence="4" id="KW-1185">Reference proteome</keyword>
<dbReference type="Proteomes" id="UP000198582">
    <property type="component" value="Unassembled WGS sequence"/>
</dbReference>
<sequence>MNDHGDGAEHNAPEQPGSDVAGTPADGQQDTGSPGAEELGAGRFGEEQPSGVVSAARYEAEPSASHDTEPVAEPPVYGDEDVLVPSRHDVAADTTPPVKARKSQWNRGRDRVIAALIAVVVVVVTLIVAVNSDNLHTSRAIAEPPPALPAAPEAVPGSMAQLWQAPSAATPVPIGEGGNVVTADSGEVAGRDPLTGRIRWHYTRENLQLCTVDSAWGRVNAVYHKSQGCSEVTQLNPSTGHITAQRNGDAELGTQLVSDGTHVTTTGKQLLDTWRDDLVKSMEYGKVPAIVNPNKQPRTGCTYGTVAAAAEKVGVIERCPGDPHDRLTVYKATGEHEDEPPVVFSSVLAGSRARVIAMSGDLTAVLLPDQKLLVIYGADGNEKSAYPMDLPASDLAGDPAGGVEQTSRTDSGIYWFTGSKTVALSRDDLTPRWTLDGTLGPGITFARQLVVPIRGGLAVLNEANGSTIRTVGVDRGGYRGVVRLTALGPVLLEQRGPVVAALK</sequence>